<reference evidence="3 4" key="1">
    <citation type="submission" date="2018-03" db="EMBL/GenBank/DDBJ databases">
        <authorList>
            <person name="Guldener U."/>
        </authorList>
    </citation>
    <scope>NUCLEOTIDE SEQUENCE [LARGE SCALE GENOMIC DNA]</scope>
    <source>
        <strain evidence="3 4">NBRC100155</strain>
    </source>
</reference>
<feature type="compositionally biased region" description="Low complexity" evidence="1">
    <location>
        <begin position="144"/>
        <end position="160"/>
    </location>
</feature>
<dbReference type="GO" id="GO:0031267">
    <property type="term" value="F:small GTPase binding"/>
    <property type="evidence" value="ECO:0007669"/>
    <property type="project" value="TreeGrafter"/>
</dbReference>
<feature type="compositionally biased region" description="Polar residues" evidence="1">
    <location>
        <begin position="348"/>
        <end position="369"/>
    </location>
</feature>
<feature type="region of interest" description="Disordered" evidence="1">
    <location>
        <begin position="226"/>
        <end position="370"/>
    </location>
</feature>
<feature type="region of interest" description="Disordered" evidence="1">
    <location>
        <begin position="1"/>
        <end position="211"/>
    </location>
</feature>
<dbReference type="PROSITE" id="PS50086">
    <property type="entry name" value="TBC_RABGAP"/>
    <property type="match status" value="1"/>
</dbReference>
<dbReference type="Gene3D" id="1.10.8.270">
    <property type="entry name" value="putative rabgap domain of human tbc1 domain family member 14 like domains"/>
    <property type="match status" value="1"/>
</dbReference>
<feature type="compositionally biased region" description="Low complexity" evidence="1">
    <location>
        <begin position="320"/>
        <end position="333"/>
    </location>
</feature>
<dbReference type="Gene3D" id="1.10.472.80">
    <property type="entry name" value="Ypt/Rab-GAP domain of gyp1p, domain 3"/>
    <property type="match status" value="1"/>
</dbReference>
<evidence type="ECO:0000259" key="2">
    <source>
        <dbReference type="PROSITE" id="PS50086"/>
    </source>
</evidence>
<protein>
    <recommendedName>
        <fullName evidence="2">Rab-GAP TBC domain-containing protein</fullName>
    </recommendedName>
</protein>
<feature type="compositionally biased region" description="Polar residues" evidence="1">
    <location>
        <begin position="257"/>
        <end position="275"/>
    </location>
</feature>
<gene>
    <name evidence="3" type="ORF">UTRI_04073</name>
</gene>
<feature type="compositionally biased region" description="Low complexity" evidence="1">
    <location>
        <begin position="717"/>
        <end position="728"/>
    </location>
</feature>
<evidence type="ECO:0000256" key="1">
    <source>
        <dbReference type="SAM" id="MobiDB-lite"/>
    </source>
</evidence>
<feature type="region of interest" description="Disordered" evidence="1">
    <location>
        <begin position="549"/>
        <end position="571"/>
    </location>
</feature>
<dbReference type="PANTHER" id="PTHR47219:SF15">
    <property type="entry name" value="TBC1 DOMAIN FAMILY MEMBER 12 ISOFORM X1"/>
    <property type="match status" value="1"/>
</dbReference>
<dbReference type="Gene3D" id="1.10.10.750">
    <property type="entry name" value="Ypt/Rab-GAP domain of gyp1p, domain 1"/>
    <property type="match status" value="1"/>
</dbReference>
<feature type="compositionally biased region" description="Basic and acidic residues" evidence="1">
    <location>
        <begin position="85"/>
        <end position="95"/>
    </location>
</feature>
<feature type="compositionally biased region" description="Polar residues" evidence="1">
    <location>
        <begin position="437"/>
        <end position="452"/>
    </location>
</feature>
<evidence type="ECO:0000313" key="4">
    <source>
        <dbReference type="Proteomes" id="UP000324022"/>
    </source>
</evidence>
<dbReference type="EMBL" id="OOIN01000014">
    <property type="protein sequence ID" value="SPO26484.1"/>
    <property type="molecule type" value="Genomic_DNA"/>
</dbReference>
<dbReference type="AlphaFoldDB" id="A0A5C3E6Y4"/>
<dbReference type="PANTHER" id="PTHR47219">
    <property type="entry name" value="RAB GTPASE-ACTIVATING PROTEIN 1-LIKE"/>
    <property type="match status" value="1"/>
</dbReference>
<feature type="compositionally biased region" description="Polar residues" evidence="1">
    <location>
        <begin position="1"/>
        <end position="10"/>
    </location>
</feature>
<feature type="domain" description="Rab-GAP TBC" evidence="2">
    <location>
        <begin position="601"/>
        <end position="886"/>
    </location>
</feature>
<feature type="compositionally biased region" description="Basic and acidic residues" evidence="1">
    <location>
        <begin position="32"/>
        <end position="47"/>
    </location>
</feature>
<feature type="region of interest" description="Disordered" evidence="1">
    <location>
        <begin position="956"/>
        <end position="1023"/>
    </location>
</feature>
<keyword evidence="4" id="KW-1185">Reference proteome</keyword>
<dbReference type="InterPro" id="IPR050302">
    <property type="entry name" value="Rab_GAP_TBC_domain"/>
</dbReference>
<sequence>MSSSEPTATSGAGLPYDHAEETLQALENATQESDHLEQIQLDSERVQDPGQALESQTLSKEPDSTTHTELPTSSLCQDTPVEAQPNHDDMQHVSDDEIQGSDDGIGDISLVASPRSDTAASFASSSHRRIDSVPPQKYHVTQDATSALSASLASTSLHSTIQEEESDISMPQYDDSQDPQLSAHSVSAFRSHFLPSQHDEPEALATPTAIDKADLNFVDITLDGSAEESSLGDNLLEPPNPLAGSTRTAEQIRRDSVSSQKPQASTSSAASQEHNSAPPGPVVQISDHDLHSPPSPNRTDLDVDGNAAGNRSVEGRYRGRTSASSSTTASPTRSPSPSPSPSHRISFAPSQTPASSLSAASDSFNNGLSITPAPVLLAADEHGNISVVSDVPLSPRTVPNALPQQRAEDEGQQSAEAQDIKPSDAPTPENPVEATQKRASTQDGRAATSLSDEVQAADAAESPELPTARRSDAASSSLAPPNAGQPNSSTSPGLSDKADQADSKKRRKSSSAGADPVESRTRMTTLPAKTKTEEIKHRADFERMMMAAKEVERKKREDEEERKRRRQDEQREALGRWEKEILPSWSRARKDPELGQLWWKGAPPSIRGRVWALAIGNPLMLPRNLLEQSEKRAAVAIPPRVLDQIDKDVEDTLPSLKLFQANGPLHDDLIRLCRAFVLVRMEQVAELDVAGDADKAASQHQNASPLSRKADLPRNSAVAEPGTTTEAAPAEKDDYDDEYALRGIDLYQPGLASLAAVLLINMSINTAFIALLNLLHSKPWLKALYSLLPTVIPPTSAAAASKLPNLASASRKSAYALPPKEKQIRGFERVLETLLADQMPKVYANLLARNVKLYRVVLRDWVSTLWSKWLDVDTVMRLWDVVLLDETDSLIYRVCLALVQTLESRLYVPDQEELESVLKGTNKAALAIWRRDKEMRGELEVHAQLILAAPRHSRSSISSTSVAPQQQISEAATPPTAPSNASVASSASSEGPRPPNATPPPRSSSLAQQPQSQSQLEPPPSHAEEALTLDFEDIVPRDYIYEQYAIKEENMFETLEAQQSWWKQSTLSRLLDRELSE</sequence>
<feature type="compositionally biased region" description="Polar residues" evidence="1">
    <location>
        <begin position="115"/>
        <end position="125"/>
    </location>
</feature>
<evidence type="ECO:0000313" key="3">
    <source>
        <dbReference type="EMBL" id="SPO26484.1"/>
    </source>
</evidence>
<dbReference type="SMART" id="SM00164">
    <property type="entry name" value="TBC"/>
    <property type="match status" value="1"/>
</dbReference>
<accession>A0A5C3E6Y4</accession>
<feature type="compositionally biased region" description="Pro residues" evidence="1">
    <location>
        <begin position="992"/>
        <end position="1002"/>
    </location>
</feature>
<dbReference type="Proteomes" id="UP000324022">
    <property type="component" value="Unassembled WGS sequence"/>
</dbReference>
<dbReference type="Pfam" id="PF00566">
    <property type="entry name" value="RabGAP-TBC"/>
    <property type="match status" value="1"/>
</dbReference>
<dbReference type="SUPFAM" id="SSF47923">
    <property type="entry name" value="Ypt/Rab-GAP domain of gyp1p"/>
    <property type="match status" value="2"/>
</dbReference>
<dbReference type="OrthoDB" id="289721at2759"/>
<proteinExistence type="predicted"/>
<feature type="compositionally biased region" description="Low complexity" evidence="1">
    <location>
        <begin position="971"/>
        <end position="989"/>
    </location>
</feature>
<dbReference type="GO" id="GO:0005096">
    <property type="term" value="F:GTPase activator activity"/>
    <property type="evidence" value="ECO:0007669"/>
    <property type="project" value="TreeGrafter"/>
</dbReference>
<feature type="region of interest" description="Disordered" evidence="1">
    <location>
        <begin position="389"/>
        <end position="536"/>
    </location>
</feature>
<feature type="compositionally biased region" description="Polar residues" evidence="1">
    <location>
        <begin position="484"/>
        <end position="493"/>
    </location>
</feature>
<organism evidence="3 4">
    <name type="scientific">Ustilago trichophora</name>
    <dbReference type="NCBI Taxonomy" id="86804"/>
    <lineage>
        <taxon>Eukaryota</taxon>
        <taxon>Fungi</taxon>
        <taxon>Dikarya</taxon>
        <taxon>Basidiomycota</taxon>
        <taxon>Ustilaginomycotina</taxon>
        <taxon>Ustilaginomycetes</taxon>
        <taxon>Ustilaginales</taxon>
        <taxon>Ustilaginaceae</taxon>
        <taxon>Ustilago</taxon>
    </lineage>
</organism>
<name>A0A5C3E6Y4_9BASI</name>
<dbReference type="InterPro" id="IPR035969">
    <property type="entry name" value="Rab-GAP_TBC_sf"/>
</dbReference>
<feature type="compositionally biased region" description="Polar residues" evidence="1">
    <location>
        <begin position="67"/>
        <end position="77"/>
    </location>
</feature>
<feature type="region of interest" description="Disordered" evidence="1">
    <location>
        <begin position="692"/>
        <end position="732"/>
    </location>
</feature>
<dbReference type="InterPro" id="IPR000195">
    <property type="entry name" value="Rab-GAP-TBC_dom"/>
</dbReference>
<feature type="compositionally biased region" description="Low complexity" evidence="1">
    <location>
        <begin position="1003"/>
        <end position="1016"/>
    </location>
</feature>